<dbReference type="AlphaFoldDB" id="A0A2V1GYM6"/>
<dbReference type="EMBL" id="QDDL01000001">
    <property type="protein sequence ID" value="PVZ72181.1"/>
    <property type="molecule type" value="Genomic_DNA"/>
</dbReference>
<dbReference type="InterPro" id="IPR010743">
    <property type="entry name" value="Methionine_synth_MetW"/>
</dbReference>
<evidence type="ECO:0000313" key="1">
    <source>
        <dbReference type="EMBL" id="PVZ72181.1"/>
    </source>
</evidence>
<dbReference type="NCBIfam" id="TIGR02081">
    <property type="entry name" value="metW"/>
    <property type="match status" value="1"/>
</dbReference>
<proteinExistence type="predicted"/>
<gene>
    <name evidence="1" type="primary">metW</name>
    <name evidence="1" type="ORF">DC094_03970</name>
</gene>
<dbReference type="Pfam" id="PF07021">
    <property type="entry name" value="MetW"/>
    <property type="match status" value="1"/>
</dbReference>
<dbReference type="OrthoDB" id="9792690at2"/>
<name>A0A2V1GYM6_9GAMM</name>
<dbReference type="Gene3D" id="3.40.50.150">
    <property type="entry name" value="Vaccinia Virus protein VP39"/>
    <property type="match status" value="1"/>
</dbReference>
<dbReference type="CDD" id="cd02440">
    <property type="entry name" value="AdoMet_MTases"/>
    <property type="match status" value="1"/>
</dbReference>
<reference evidence="1 2" key="1">
    <citation type="submission" date="2018-04" db="EMBL/GenBank/DDBJ databases">
        <title>Thalassorhabdus spongiae gen. nov., sp. nov., isolated from a marine sponge in South-West Iceland.</title>
        <authorList>
            <person name="Knobloch S."/>
            <person name="Daussin A."/>
            <person name="Johannsson R."/>
            <person name="Marteinsson V.T."/>
        </authorList>
    </citation>
    <scope>NUCLEOTIDE SEQUENCE [LARGE SCALE GENOMIC DNA]</scope>
    <source>
        <strain evidence="1 2">Hp12</strain>
    </source>
</reference>
<comment type="caution">
    <text evidence="1">The sequence shown here is derived from an EMBL/GenBank/DDBJ whole genome shotgun (WGS) entry which is preliminary data.</text>
</comment>
<organism evidence="1 2">
    <name type="scientific">Pelagibaculum spongiae</name>
    <dbReference type="NCBI Taxonomy" id="2080658"/>
    <lineage>
        <taxon>Bacteria</taxon>
        <taxon>Pseudomonadati</taxon>
        <taxon>Pseudomonadota</taxon>
        <taxon>Gammaproteobacteria</taxon>
        <taxon>Oceanospirillales</taxon>
        <taxon>Pelagibaculum</taxon>
    </lineage>
</organism>
<dbReference type="Proteomes" id="UP000244906">
    <property type="component" value="Unassembled WGS sequence"/>
</dbReference>
<dbReference type="InterPro" id="IPR029063">
    <property type="entry name" value="SAM-dependent_MTases_sf"/>
</dbReference>
<evidence type="ECO:0000313" key="2">
    <source>
        <dbReference type="Proteomes" id="UP000244906"/>
    </source>
</evidence>
<sequence>MRPDLEIIRQWIKPGSSVLDLGCGDGTLLATLQDNANVTGYGLEIEPDNIVRCIENGVNVIQRNLDSGLSDFDDDMFDYVVMTQAIQTLSNPDLVLDEMLRIGKECVVTFPNFGYWRNRLYLLRQGKMPVTERLPYSWYDTPNIHFCTFKDFETLCNDKQLKVLTRTVVDHQHQTSIGMKLLPNLLGEIAIYQLGK</sequence>
<accession>A0A2V1GYM6</accession>
<keyword evidence="2" id="KW-1185">Reference proteome</keyword>
<dbReference type="SUPFAM" id="SSF53335">
    <property type="entry name" value="S-adenosyl-L-methionine-dependent methyltransferases"/>
    <property type="match status" value="1"/>
</dbReference>
<dbReference type="RefSeq" id="WP_116685766.1">
    <property type="nucleotide sequence ID" value="NZ_CAWNYD010000001.1"/>
</dbReference>
<protein>
    <submittedName>
        <fullName evidence="1">Methionine biosynthesis protein MetW</fullName>
    </submittedName>
</protein>